<dbReference type="RefSeq" id="WP_378163723.1">
    <property type="nucleotide sequence ID" value="NZ_JBHSBU010000001.1"/>
</dbReference>
<dbReference type="Pfam" id="PF09860">
    <property type="entry name" value="DUF2087"/>
    <property type="match status" value="1"/>
</dbReference>
<keyword evidence="3" id="KW-1185">Reference proteome</keyword>
<dbReference type="InterPro" id="IPR018656">
    <property type="entry name" value="DUF2087"/>
</dbReference>
<protein>
    <submittedName>
        <fullName evidence="2">DUF2087 domain-containing protein</fullName>
    </submittedName>
</protein>
<feature type="domain" description="DUF2087" evidence="1">
    <location>
        <begin position="97"/>
        <end position="167"/>
    </location>
</feature>
<organism evidence="2 3">
    <name type="scientific">Chitinimonas lacunae</name>
    <dbReference type="NCBI Taxonomy" id="1963018"/>
    <lineage>
        <taxon>Bacteria</taxon>
        <taxon>Pseudomonadati</taxon>
        <taxon>Pseudomonadota</taxon>
        <taxon>Betaproteobacteria</taxon>
        <taxon>Neisseriales</taxon>
        <taxon>Chitinibacteraceae</taxon>
        <taxon>Chitinimonas</taxon>
    </lineage>
</organism>
<evidence type="ECO:0000313" key="3">
    <source>
        <dbReference type="Proteomes" id="UP001595791"/>
    </source>
</evidence>
<evidence type="ECO:0000313" key="2">
    <source>
        <dbReference type="EMBL" id="MFC4159690.1"/>
    </source>
</evidence>
<dbReference type="Proteomes" id="UP001595791">
    <property type="component" value="Unassembled WGS sequence"/>
</dbReference>
<comment type="caution">
    <text evidence="2">The sequence shown here is derived from an EMBL/GenBank/DDBJ whole genome shotgun (WGS) entry which is preliminary data.</text>
</comment>
<dbReference type="EMBL" id="JBHSBU010000001">
    <property type="protein sequence ID" value="MFC4159690.1"/>
    <property type="molecule type" value="Genomic_DNA"/>
</dbReference>
<name>A0ABV8MQY4_9NEIS</name>
<sequence length="193" mass="21893">MSRLAIPFHSDDISALARSLCQQLEQLGQLPGHLQMLNMLARASGHRNFQSLRAAPLERPAPVGSLPAPAPAPIAATPKPTPSLSRQLERYFDAEGRLLRWPSKFSHQEPCLWVLWSRLPARRTFNEAEVNGLIKPQHHFGDHVLLRRELCNYGLLSRTLDGRIYHRVERQPTAEMLQLIRTMAARMEAVKQS</sequence>
<evidence type="ECO:0000259" key="1">
    <source>
        <dbReference type="Pfam" id="PF09860"/>
    </source>
</evidence>
<gene>
    <name evidence="2" type="ORF">ACFOW7_10060</name>
</gene>
<proteinExistence type="predicted"/>
<reference evidence="3" key="1">
    <citation type="journal article" date="2019" name="Int. J. Syst. Evol. Microbiol.">
        <title>The Global Catalogue of Microorganisms (GCM) 10K type strain sequencing project: providing services to taxonomists for standard genome sequencing and annotation.</title>
        <authorList>
            <consortium name="The Broad Institute Genomics Platform"/>
            <consortium name="The Broad Institute Genome Sequencing Center for Infectious Disease"/>
            <person name="Wu L."/>
            <person name="Ma J."/>
        </authorList>
    </citation>
    <scope>NUCLEOTIDE SEQUENCE [LARGE SCALE GENOMIC DNA]</scope>
    <source>
        <strain evidence="3">LMG 29894</strain>
    </source>
</reference>
<accession>A0ABV8MQY4</accession>